<keyword evidence="5" id="KW-0411">Iron-sulfur</keyword>
<dbReference type="PANTHER" id="PTHR21266">
    <property type="entry name" value="IRON-SULFUR DOMAIN CONTAINING PROTEIN"/>
    <property type="match status" value="1"/>
</dbReference>
<dbReference type="SUPFAM" id="SSF55961">
    <property type="entry name" value="Bet v1-like"/>
    <property type="match status" value="1"/>
</dbReference>
<dbReference type="EMBL" id="QNRR01000001">
    <property type="protein sequence ID" value="RBP47277.1"/>
    <property type="molecule type" value="Genomic_DNA"/>
</dbReference>
<gene>
    <name evidence="7" type="ORF">DES53_10174</name>
</gene>
<name>A0A366HT64_9BACT</name>
<keyword evidence="7" id="KW-0223">Dioxygenase</keyword>
<evidence type="ECO:0000313" key="8">
    <source>
        <dbReference type="Proteomes" id="UP000253426"/>
    </source>
</evidence>
<keyword evidence="8" id="KW-1185">Reference proteome</keyword>
<reference evidence="7 8" key="1">
    <citation type="submission" date="2018-06" db="EMBL/GenBank/DDBJ databases">
        <title>Genomic Encyclopedia of Type Strains, Phase IV (KMG-IV): sequencing the most valuable type-strain genomes for metagenomic binning, comparative biology and taxonomic classification.</title>
        <authorList>
            <person name="Goeker M."/>
        </authorList>
    </citation>
    <scope>NUCLEOTIDE SEQUENCE [LARGE SCALE GENOMIC DNA]</scope>
    <source>
        <strain evidence="7 8">DSM 25532</strain>
    </source>
</reference>
<dbReference type="PROSITE" id="PS51296">
    <property type="entry name" value="RIESKE"/>
    <property type="match status" value="1"/>
</dbReference>
<dbReference type="SUPFAM" id="SSF50022">
    <property type="entry name" value="ISP domain"/>
    <property type="match status" value="1"/>
</dbReference>
<dbReference type="GO" id="GO:0051537">
    <property type="term" value="F:2 iron, 2 sulfur cluster binding"/>
    <property type="evidence" value="ECO:0007669"/>
    <property type="project" value="UniProtKB-KW"/>
</dbReference>
<dbReference type="CDD" id="cd03469">
    <property type="entry name" value="Rieske_RO_Alpha_N"/>
    <property type="match status" value="1"/>
</dbReference>
<keyword evidence="1" id="KW-0001">2Fe-2S</keyword>
<sequence length="339" mass="37564">MEPPFPELDWHKPLPLHGWFLVAPSSQLKRGTVLTFDLPGLPLVVFRGEDGAVRAVQAYCPHMGTHLAHSSVHGSSLQCPLHHWRFECGGSHGSPPGCAGPGAPAKLQPRPALRSYAVREACDAIWVTPRQEADAKPFPLFDGVSPESLLYKQGTPVFLRCPWQAVVANAFDLNHFQTVHARALHGTPSIDDQGHRLEFKYMSKVTGNELADRIMRKVSGNAIDVTIHCWEGSVLTVKTRTQRRETFLWLSFLPAEGGTIVKPLYAVPRGSAPLLSRLRVQVAGWLFHAFLKKDIRILEGMRFSPKVTPEEDPYLCKYLSFAARQGSGSIPQPHSPQPL</sequence>
<dbReference type="PANTHER" id="PTHR21266:SF60">
    <property type="entry name" value="3-KETOSTEROID-9-ALPHA-MONOOXYGENASE, OXYGENASE COMPONENT"/>
    <property type="match status" value="1"/>
</dbReference>
<evidence type="ECO:0000313" key="7">
    <source>
        <dbReference type="EMBL" id="RBP47277.1"/>
    </source>
</evidence>
<accession>A0A366HT64</accession>
<dbReference type="Pfam" id="PF00355">
    <property type="entry name" value="Rieske"/>
    <property type="match status" value="1"/>
</dbReference>
<dbReference type="GO" id="GO:0051213">
    <property type="term" value="F:dioxygenase activity"/>
    <property type="evidence" value="ECO:0007669"/>
    <property type="project" value="UniProtKB-KW"/>
</dbReference>
<proteinExistence type="predicted"/>
<protein>
    <submittedName>
        <fullName evidence="7">Phenylpropionate dioxygenase-like ring-hydroxylating dioxygenase large terminal subunit</fullName>
    </submittedName>
</protein>
<evidence type="ECO:0000256" key="4">
    <source>
        <dbReference type="ARBA" id="ARBA00023004"/>
    </source>
</evidence>
<evidence type="ECO:0000256" key="2">
    <source>
        <dbReference type="ARBA" id="ARBA00022723"/>
    </source>
</evidence>
<dbReference type="InterPro" id="IPR050584">
    <property type="entry name" value="Cholesterol_7-desaturase"/>
</dbReference>
<dbReference type="GO" id="GO:0046872">
    <property type="term" value="F:metal ion binding"/>
    <property type="evidence" value="ECO:0007669"/>
    <property type="project" value="UniProtKB-KW"/>
</dbReference>
<evidence type="ECO:0000256" key="1">
    <source>
        <dbReference type="ARBA" id="ARBA00022714"/>
    </source>
</evidence>
<evidence type="ECO:0000256" key="5">
    <source>
        <dbReference type="ARBA" id="ARBA00023014"/>
    </source>
</evidence>
<feature type="domain" description="Rieske" evidence="6">
    <location>
        <begin position="20"/>
        <end position="127"/>
    </location>
</feature>
<dbReference type="OrthoDB" id="9800776at2"/>
<comment type="caution">
    <text evidence="7">The sequence shown here is derived from an EMBL/GenBank/DDBJ whole genome shotgun (WGS) entry which is preliminary data.</text>
</comment>
<evidence type="ECO:0000256" key="3">
    <source>
        <dbReference type="ARBA" id="ARBA00023002"/>
    </source>
</evidence>
<dbReference type="Gene3D" id="2.102.10.10">
    <property type="entry name" value="Rieske [2Fe-2S] iron-sulphur domain"/>
    <property type="match status" value="1"/>
</dbReference>
<keyword evidence="4" id="KW-0408">Iron</keyword>
<dbReference type="AlphaFoldDB" id="A0A366HT64"/>
<keyword evidence="3" id="KW-0560">Oxidoreductase</keyword>
<evidence type="ECO:0000259" key="6">
    <source>
        <dbReference type="PROSITE" id="PS51296"/>
    </source>
</evidence>
<dbReference type="InterPro" id="IPR017941">
    <property type="entry name" value="Rieske_2Fe-2S"/>
</dbReference>
<dbReference type="RefSeq" id="WP_113956224.1">
    <property type="nucleotide sequence ID" value="NZ_QNRR01000001.1"/>
</dbReference>
<keyword evidence="2" id="KW-0479">Metal-binding</keyword>
<dbReference type="InterPro" id="IPR036922">
    <property type="entry name" value="Rieske_2Fe-2S_sf"/>
</dbReference>
<organism evidence="7 8">
    <name type="scientific">Roseimicrobium gellanilyticum</name>
    <dbReference type="NCBI Taxonomy" id="748857"/>
    <lineage>
        <taxon>Bacteria</taxon>
        <taxon>Pseudomonadati</taxon>
        <taxon>Verrucomicrobiota</taxon>
        <taxon>Verrucomicrobiia</taxon>
        <taxon>Verrucomicrobiales</taxon>
        <taxon>Verrucomicrobiaceae</taxon>
        <taxon>Roseimicrobium</taxon>
    </lineage>
</organism>
<dbReference type="Proteomes" id="UP000253426">
    <property type="component" value="Unassembled WGS sequence"/>
</dbReference>
<dbReference type="Gene3D" id="3.90.380.10">
    <property type="entry name" value="Naphthalene 1,2-dioxygenase Alpha Subunit, Chain A, domain 1"/>
    <property type="match status" value="1"/>
</dbReference>